<protein>
    <recommendedName>
        <fullName evidence="2">Aerotolerance regulator N-terminal domain-containing protein</fullName>
    </recommendedName>
</protein>
<evidence type="ECO:0000259" key="2">
    <source>
        <dbReference type="Pfam" id="PF07584"/>
    </source>
</evidence>
<evidence type="ECO:0000313" key="4">
    <source>
        <dbReference type="Proteomes" id="UP000605733"/>
    </source>
</evidence>
<feature type="domain" description="Aerotolerance regulator N-terminal" evidence="2">
    <location>
        <begin position="1"/>
        <end position="76"/>
    </location>
</feature>
<evidence type="ECO:0000313" key="3">
    <source>
        <dbReference type="EMBL" id="GGG44324.1"/>
    </source>
</evidence>
<dbReference type="InterPro" id="IPR011933">
    <property type="entry name" value="Double_TM_dom"/>
</dbReference>
<organism evidence="3 4">
    <name type="scientific">Christiangramia forsetii</name>
    <dbReference type="NCBI Taxonomy" id="411153"/>
    <lineage>
        <taxon>Bacteria</taxon>
        <taxon>Pseudomonadati</taxon>
        <taxon>Bacteroidota</taxon>
        <taxon>Flavobacteriia</taxon>
        <taxon>Flavobacteriales</taxon>
        <taxon>Flavobacteriaceae</taxon>
        <taxon>Christiangramia</taxon>
    </lineage>
</organism>
<keyword evidence="1" id="KW-1133">Transmembrane helix</keyword>
<dbReference type="InterPro" id="IPR024163">
    <property type="entry name" value="Aerotolerance_reg_N"/>
</dbReference>
<feature type="transmembrane region" description="Helical" evidence="1">
    <location>
        <begin position="56"/>
        <end position="78"/>
    </location>
</feature>
<keyword evidence="4" id="KW-1185">Reference proteome</keyword>
<keyword evidence="1" id="KW-0472">Membrane</keyword>
<reference evidence="4" key="1">
    <citation type="journal article" date="2019" name="Int. J. Syst. Evol. Microbiol.">
        <title>The Global Catalogue of Microorganisms (GCM) 10K type strain sequencing project: providing services to taxonomists for standard genome sequencing and annotation.</title>
        <authorList>
            <consortium name="The Broad Institute Genomics Platform"/>
            <consortium name="The Broad Institute Genome Sequencing Center for Infectious Disease"/>
            <person name="Wu L."/>
            <person name="Ma J."/>
        </authorList>
    </citation>
    <scope>NUCLEOTIDE SEQUENCE [LARGE SCALE GENOMIC DNA]</scope>
    <source>
        <strain evidence="4">CGMCC 1.15422</strain>
    </source>
</reference>
<accession>A0ABQ1WSZ4</accession>
<feature type="transmembrane region" description="Helical" evidence="1">
    <location>
        <begin position="410"/>
        <end position="428"/>
    </location>
</feature>
<keyword evidence="1" id="KW-0812">Transmembrane</keyword>
<dbReference type="NCBIfam" id="TIGR02226">
    <property type="entry name" value="two_anch"/>
    <property type="match status" value="1"/>
</dbReference>
<dbReference type="EMBL" id="BMIX01000009">
    <property type="protein sequence ID" value="GGG44324.1"/>
    <property type="molecule type" value="Genomic_DNA"/>
</dbReference>
<dbReference type="RefSeq" id="WP_011709808.1">
    <property type="nucleotide sequence ID" value="NZ_BMIX01000009.1"/>
</dbReference>
<dbReference type="PANTHER" id="PTHR37464">
    <property type="entry name" value="BLL2463 PROTEIN"/>
    <property type="match status" value="1"/>
</dbReference>
<name>A0ABQ1WSZ4_9FLAO</name>
<gene>
    <name evidence="3" type="ORF">GCM10011532_30410</name>
</gene>
<dbReference type="PANTHER" id="PTHR37464:SF1">
    <property type="entry name" value="BLL2463 PROTEIN"/>
    <property type="match status" value="1"/>
</dbReference>
<dbReference type="Pfam" id="PF07584">
    <property type="entry name" value="BatA"/>
    <property type="match status" value="1"/>
</dbReference>
<evidence type="ECO:0000256" key="1">
    <source>
        <dbReference type="SAM" id="Phobius"/>
    </source>
</evidence>
<sequence length="431" mass="48902">MVFLNPTYLWALLGLAVPILIHLWGKKEGATIKIGSIQFLKESDPKKTSSININEWWLLLLRMLIIGVLACILANPVISNDKTTKKVTYLIEPSIVLDSKFENLVDSLRLDHDLKVLQNGFPDLDIDKLKSGETIAPDYWQLAKKMEKLSADSIVVFTRAMVAGIQGKRPEINKKINWILLNAENSKVVPVEAKRKGNDIQLLSMLSDEKHLKFEKETVSINDPKLELNNQGDSLKIRETNKLHQLALQEDRELGVKLFFSDSLAKEARYISSAFSAISNYLDIDIQLTKTRNRDSLNILEQNLVVWLSNQSMPETSGTALIYQPDSLANTIVEPGPNKNTFYLTRPLNAENIVEEHLAEKLIGLLDLHEVDEKIEKNDTRVMDRATFLPVENSKNKPKNQPVAASISKWFWLVLVLLLIMERALAAYRKQ</sequence>
<proteinExistence type="predicted"/>
<feature type="transmembrane region" description="Helical" evidence="1">
    <location>
        <begin position="6"/>
        <end position="24"/>
    </location>
</feature>
<comment type="caution">
    <text evidence="3">The sequence shown here is derived from an EMBL/GenBank/DDBJ whole genome shotgun (WGS) entry which is preliminary data.</text>
</comment>
<dbReference type="Proteomes" id="UP000605733">
    <property type="component" value="Unassembled WGS sequence"/>
</dbReference>